<dbReference type="RefSeq" id="WP_183733439.1">
    <property type="nucleotide sequence ID" value="NZ_JACHID010000013.1"/>
</dbReference>
<keyword evidence="1" id="KW-0808">Transferase</keyword>
<protein>
    <submittedName>
        <fullName evidence="1">SAM-dependent methyltransferase</fullName>
    </submittedName>
</protein>
<dbReference type="Proteomes" id="UP000528322">
    <property type="component" value="Unassembled WGS sequence"/>
</dbReference>
<name>A0A7W7Y5U4_9BACT</name>
<dbReference type="CDD" id="cd02440">
    <property type="entry name" value="AdoMet_MTases"/>
    <property type="match status" value="1"/>
</dbReference>
<reference evidence="1 2" key="1">
    <citation type="submission" date="2020-08" db="EMBL/GenBank/DDBJ databases">
        <title>Genomic Encyclopedia of Type Strains, Phase IV (KMG-IV): sequencing the most valuable type-strain genomes for metagenomic binning, comparative biology and taxonomic classification.</title>
        <authorList>
            <person name="Goeker M."/>
        </authorList>
    </citation>
    <scope>NUCLEOTIDE SEQUENCE [LARGE SCALE GENOMIC DNA]</scope>
    <source>
        <strain evidence="1 2">DSM 22071</strain>
    </source>
</reference>
<evidence type="ECO:0000313" key="1">
    <source>
        <dbReference type="EMBL" id="MBB5022609.1"/>
    </source>
</evidence>
<dbReference type="Pfam" id="PF13489">
    <property type="entry name" value="Methyltransf_23"/>
    <property type="match status" value="1"/>
</dbReference>
<proteinExistence type="predicted"/>
<organism evidence="1 2">
    <name type="scientific">Desulfurispira natronophila</name>
    <dbReference type="NCBI Taxonomy" id="682562"/>
    <lineage>
        <taxon>Bacteria</taxon>
        <taxon>Pseudomonadati</taxon>
        <taxon>Chrysiogenota</taxon>
        <taxon>Chrysiogenia</taxon>
        <taxon>Chrysiogenales</taxon>
        <taxon>Chrysiogenaceae</taxon>
        <taxon>Desulfurispira</taxon>
    </lineage>
</organism>
<evidence type="ECO:0000313" key="2">
    <source>
        <dbReference type="Proteomes" id="UP000528322"/>
    </source>
</evidence>
<dbReference type="EMBL" id="JACHID010000013">
    <property type="protein sequence ID" value="MBB5022609.1"/>
    <property type="molecule type" value="Genomic_DNA"/>
</dbReference>
<keyword evidence="2" id="KW-1185">Reference proteome</keyword>
<sequence>MAPHCLPSLQIERQVYEHHENSPKHEGYVRFLKQALHPALPYLSADQHGLDFGCGPGPTLCMLLQEHSLKCDNYDPIFYPLPLANQYDFIFATESFEHFHQPYKEISLIANLLRPGGHLIVMTQLWDECIDFPSWYYKSDPTHTSFYHRTTFDYIASQWGFDVKRIEGNQRVIILQRNGKTAT</sequence>
<gene>
    <name evidence="1" type="ORF">HNR37_001947</name>
</gene>
<accession>A0A7W7Y5U4</accession>
<keyword evidence="1" id="KW-0489">Methyltransferase</keyword>
<dbReference type="Gene3D" id="3.40.50.150">
    <property type="entry name" value="Vaccinia Virus protein VP39"/>
    <property type="match status" value="1"/>
</dbReference>
<dbReference type="GO" id="GO:0032259">
    <property type="term" value="P:methylation"/>
    <property type="evidence" value="ECO:0007669"/>
    <property type="project" value="UniProtKB-KW"/>
</dbReference>
<dbReference type="InterPro" id="IPR029063">
    <property type="entry name" value="SAM-dependent_MTases_sf"/>
</dbReference>
<comment type="caution">
    <text evidence="1">The sequence shown here is derived from an EMBL/GenBank/DDBJ whole genome shotgun (WGS) entry which is preliminary data.</text>
</comment>
<dbReference type="AlphaFoldDB" id="A0A7W7Y5U4"/>
<dbReference type="SUPFAM" id="SSF53335">
    <property type="entry name" value="S-adenosyl-L-methionine-dependent methyltransferases"/>
    <property type="match status" value="1"/>
</dbReference>
<dbReference type="GO" id="GO:0008168">
    <property type="term" value="F:methyltransferase activity"/>
    <property type="evidence" value="ECO:0007669"/>
    <property type="project" value="UniProtKB-KW"/>
</dbReference>